<evidence type="ECO:0000256" key="6">
    <source>
        <dbReference type="ARBA" id="ARBA00022946"/>
    </source>
</evidence>
<evidence type="ECO:0000256" key="9">
    <source>
        <dbReference type="ARBA" id="ARBA00023128"/>
    </source>
</evidence>
<comment type="subcellular location">
    <subcellularLocation>
        <location evidence="1">Mitochondrion</location>
    </subcellularLocation>
</comment>
<evidence type="ECO:0000256" key="5">
    <source>
        <dbReference type="ARBA" id="ARBA00022857"/>
    </source>
</evidence>
<keyword evidence="9" id="KW-0496">Mitochondrion</keyword>
<keyword evidence="3" id="KW-0444">Lipid biosynthesis</keyword>
<dbReference type="SMART" id="SM00829">
    <property type="entry name" value="PKS_ER"/>
    <property type="match status" value="1"/>
</dbReference>
<evidence type="ECO:0000256" key="3">
    <source>
        <dbReference type="ARBA" id="ARBA00022516"/>
    </source>
</evidence>
<dbReference type="Pfam" id="PF08240">
    <property type="entry name" value="ADH_N"/>
    <property type="match status" value="1"/>
</dbReference>
<dbReference type="EC" id="1.3.1.104" evidence="11"/>
<keyword evidence="5" id="KW-0521">NADP</keyword>
<comment type="similarity">
    <text evidence="2">Belongs to the zinc-containing alcohol dehydrogenase family. Quinone oxidoreductase subfamily.</text>
</comment>
<evidence type="ECO:0000256" key="12">
    <source>
        <dbReference type="ARBA" id="ARBA00048843"/>
    </source>
</evidence>
<gene>
    <name evidence="14" type="ORF">AYI68_g7391</name>
</gene>
<evidence type="ECO:0000256" key="1">
    <source>
        <dbReference type="ARBA" id="ARBA00004173"/>
    </source>
</evidence>
<dbReference type="InterPro" id="IPR020843">
    <property type="entry name" value="ER"/>
</dbReference>
<evidence type="ECO:0000313" key="14">
    <source>
        <dbReference type="EMBL" id="OLY78557.1"/>
    </source>
</evidence>
<dbReference type="GO" id="GO:0141148">
    <property type="term" value="F:enoyl-[acyl-carrier-protein] reductase (NADPH) activity"/>
    <property type="evidence" value="ECO:0007669"/>
    <property type="project" value="UniProtKB-EC"/>
</dbReference>
<dbReference type="GO" id="GO:0006633">
    <property type="term" value="P:fatty acid biosynthetic process"/>
    <property type="evidence" value="ECO:0007669"/>
    <property type="project" value="UniProtKB-KW"/>
</dbReference>
<dbReference type="InterPro" id="IPR013149">
    <property type="entry name" value="ADH-like_C"/>
</dbReference>
<dbReference type="GO" id="GO:0005739">
    <property type="term" value="C:mitochondrion"/>
    <property type="evidence" value="ECO:0007669"/>
    <property type="project" value="UniProtKB-SubCell"/>
</dbReference>
<comment type="caution">
    <text evidence="14">The sequence shown here is derived from an EMBL/GenBank/DDBJ whole genome shotgun (WGS) entry which is preliminary data.</text>
</comment>
<evidence type="ECO:0000313" key="15">
    <source>
        <dbReference type="Proteomes" id="UP000187455"/>
    </source>
</evidence>
<keyword evidence="15" id="KW-1185">Reference proteome</keyword>
<dbReference type="OrthoDB" id="7482721at2759"/>
<dbReference type="AlphaFoldDB" id="A0A1R0GNU4"/>
<proteinExistence type="inferred from homology"/>
<dbReference type="Gene3D" id="3.40.50.720">
    <property type="entry name" value="NAD(P)-binding Rossmann-like Domain"/>
    <property type="match status" value="1"/>
</dbReference>
<feature type="domain" description="Enoyl reductase (ER)" evidence="13">
    <location>
        <begin position="18"/>
        <end position="347"/>
    </location>
</feature>
<keyword evidence="6" id="KW-0809">Transit peptide</keyword>
<dbReference type="SUPFAM" id="SSF51735">
    <property type="entry name" value="NAD(P)-binding Rossmann-fold domains"/>
    <property type="match status" value="1"/>
</dbReference>
<keyword evidence="4" id="KW-0276">Fatty acid metabolism</keyword>
<dbReference type="InterPro" id="IPR051034">
    <property type="entry name" value="Mito_Enoyl-ACP_Reductase"/>
</dbReference>
<name>A0A1R0GNU4_9FUNG</name>
<evidence type="ECO:0000256" key="4">
    <source>
        <dbReference type="ARBA" id="ARBA00022832"/>
    </source>
</evidence>
<evidence type="ECO:0000256" key="10">
    <source>
        <dbReference type="ARBA" id="ARBA00023160"/>
    </source>
</evidence>
<keyword evidence="10" id="KW-0275">Fatty acid biosynthesis</keyword>
<protein>
    <recommendedName>
        <fullName evidence="11">enoyl-[acyl-carrier-protein] reductase</fullName>
        <ecNumber evidence="11">1.3.1.104</ecNumber>
    </recommendedName>
</protein>
<dbReference type="SUPFAM" id="SSF50129">
    <property type="entry name" value="GroES-like"/>
    <property type="match status" value="1"/>
</dbReference>
<dbReference type="STRING" id="133383.A0A1R0GNU4"/>
<dbReference type="InterPro" id="IPR011032">
    <property type="entry name" value="GroES-like_sf"/>
</dbReference>
<comment type="catalytic activity">
    <reaction evidence="12">
        <text>a 2,3-saturated acyl-[ACP] + NADP(+) = a (2E)-enoyl-[ACP] + NADPH + H(+)</text>
        <dbReference type="Rhea" id="RHEA:22564"/>
        <dbReference type="Rhea" id="RHEA-COMP:9925"/>
        <dbReference type="Rhea" id="RHEA-COMP:9926"/>
        <dbReference type="ChEBI" id="CHEBI:15378"/>
        <dbReference type="ChEBI" id="CHEBI:57783"/>
        <dbReference type="ChEBI" id="CHEBI:58349"/>
        <dbReference type="ChEBI" id="CHEBI:78784"/>
        <dbReference type="ChEBI" id="CHEBI:78785"/>
        <dbReference type="EC" id="1.3.1.104"/>
    </reaction>
</comment>
<dbReference type="CDD" id="cd08290">
    <property type="entry name" value="ETR"/>
    <property type="match status" value="1"/>
</dbReference>
<evidence type="ECO:0000256" key="11">
    <source>
        <dbReference type="ARBA" id="ARBA00038963"/>
    </source>
</evidence>
<sequence length="373" mass="40994">MSEITRAAITTGPGSYEEAIKLYDIDLGTLPEDKILIEMLIASVNPSDTLYISGIYPTQNPKIDFTAVSDSSKHTVYGNIIGFEGVGRVLQVGANAKQAMNDKVEVGDWVIPLDFGSYGSWSSKLFLNPLGVVVVKNKDGLTPGGISSTKVNALTAYRMLLDIVKLEKGDYVIQNGANSGVGQYLIQFARLFGYRTINVIRDRANYDETVSFLKGLGADIVVKDSSLETDALIEQFSHLDAPIKLAINCIGGIASQKLASHLNYGGTMSTYGAITSDPVSLPAPSFMFKNIKLRGYWLNEFFVENPVSEIMETWNHIFDLMRTGEIQPQVTEFIDVFTKSDGKTQVVSLEEFKRKTIQAVNSKVKVGLRFTEI</sequence>
<dbReference type="InterPro" id="IPR036291">
    <property type="entry name" value="NAD(P)-bd_dom_sf"/>
</dbReference>
<dbReference type="Gene3D" id="3.90.180.10">
    <property type="entry name" value="Medium-chain alcohol dehydrogenases, catalytic domain"/>
    <property type="match status" value="1"/>
</dbReference>
<dbReference type="InterPro" id="IPR013154">
    <property type="entry name" value="ADH-like_N"/>
</dbReference>
<dbReference type="PANTHER" id="PTHR43981">
    <property type="entry name" value="ENOYL-[ACYL-CARRIER-PROTEIN] REDUCTASE, MITOCHONDRIAL"/>
    <property type="match status" value="1"/>
</dbReference>
<keyword evidence="7" id="KW-0560">Oxidoreductase</keyword>
<reference evidence="14 15" key="1">
    <citation type="journal article" date="2016" name="Mol. Biol. Evol.">
        <title>Genome-Wide Survey of Gut Fungi (Harpellales) Reveals the First Horizontally Transferred Ubiquitin Gene from a Mosquito Host.</title>
        <authorList>
            <person name="Wang Y."/>
            <person name="White M.M."/>
            <person name="Kvist S."/>
            <person name="Moncalvo J.M."/>
        </authorList>
    </citation>
    <scope>NUCLEOTIDE SEQUENCE [LARGE SCALE GENOMIC DNA]</scope>
    <source>
        <strain evidence="14 15">ALG-7-W6</strain>
    </source>
</reference>
<keyword evidence="8" id="KW-0443">Lipid metabolism</keyword>
<evidence type="ECO:0000256" key="7">
    <source>
        <dbReference type="ARBA" id="ARBA00023002"/>
    </source>
</evidence>
<dbReference type="EMBL" id="LSSL01006077">
    <property type="protein sequence ID" value="OLY78557.1"/>
    <property type="molecule type" value="Genomic_DNA"/>
</dbReference>
<evidence type="ECO:0000256" key="2">
    <source>
        <dbReference type="ARBA" id="ARBA00010371"/>
    </source>
</evidence>
<dbReference type="Pfam" id="PF00107">
    <property type="entry name" value="ADH_zinc_N"/>
    <property type="match status" value="1"/>
</dbReference>
<evidence type="ECO:0000256" key="8">
    <source>
        <dbReference type="ARBA" id="ARBA00023098"/>
    </source>
</evidence>
<dbReference type="PANTHER" id="PTHR43981:SF2">
    <property type="entry name" value="ENOYL-[ACYL-CARRIER-PROTEIN] REDUCTASE, MITOCHONDRIAL"/>
    <property type="match status" value="1"/>
</dbReference>
<organism evidence="14 15">
    <name type="scientific">Smittium mucronatum</name>
    <dbReference type="NCBI Taxonomy" id="133383"/>
    <lineage>
        <taxon>Eukaryota</taxon>
        <taxon>Fungi</taxon>
        <taxon>Fungi incertae sedis</taxon>
        <taxon>Zoopagomycota</taxon>
        <taxon>Kickxellomycotina</taxon>
        <taxon>Harpellomycetes</taxon>
        <taxon>Harpellales</taxon>
        <taxon>Legeriomycetaceae</taxon>
        <taxon>Smittium</taxon>
    </lineage>
</organism>
<accession>A0A1R0GNU4</accession>
<evidence type="ECO:0000259" key="13">
    <source>
        <dbReference type="SMART" id="SM00829"/>
    </source>
</evidence>
<dbReference type="Proteomes" id="UP000187455">
    <property type="component" value="Unassembled WGS sequence"/>
</dbReference>